<gene>
    <name evidence="1" type="ORF">OQ273_04605</name>
</gene>
<dbReference type="Proteomes" id="UP001151234">
    <property type="component" value="Unassembled WGS sequence"/>
</dbReference>
<proteinExistence type="predicted"/>
<dbReference type="AlphaFoldDB" id="A0A9X3UFV9"/>
<reference evidence="1" key="1">
    <citation type="submission" date="2022-11" db="EMBL/GenBank/DDBJ databases">
        <title>Draft genome sequence of Hoeflea poritis E7-10 and Hoeflea prorocentri PM5-8, separated from scleractinian coral Porites lutea and marine dinoflagellate.</title>
        <authorList>
            <person name="Zhang G."/>
            <person name="Wei Q."/>
            <person name="Cai L."/>
        </authorList>
    </citation>
    <scope>NUCLEOTIDE SEQUENCE</scope>
    <source>
        <strain evidence="1">PM5-8</strain>
    </source>
</reference>
<accession>A0A9X3UFV9</accession>
<name>A0A9X3UFV9_9HYPH</name>
<organism evidence="1 2">
    <name type="scientific">Hoeflea prorocentri</name>
    <dbReference type="NCBI Taxonomy" id="1922333"/>
    <lineage>
        <taxon>Bacteria</taxon>
        <taxon>Pseudomonadati</taxon>
        <taxon>Pseudomonadota</taxon>
        <taxon>Alphaproteobacteria</taxon>
        <taxon>Hyphomicrobiales</taxon>
        <taxon>Rhizobiaceae</taxon>
        <taxon>Hoeflea</taxon>
    </lineage>
</organism>
<evidence type="ECO:0000313" key="2">
    <source>
        <dbReference type="Proteomes" id="UP001151234"/>
    </source>
</evidence>
<comment type="caution">
    <text evidence="1">The sequence shown here is derived from an EMBL/GenBank/DDBJ whole genome shotgun (WGS) entry which is preliminary data.</text>
</comment>
<evidence type="ECO:0000313" key="1">
    <source>
        <dbReference type="EMBL" id="MDA5397848.1"/>
    </source>
</evidence>
<keyword evidence="2" id="KW-1185">Reference proteome</keyword>
<protein>
    <submittedName>
        <fullName evidence="1">Uncharacterized protein</fullName>
    </submittedName>
</protein>
<dbReference type="EMBL" id="JAPJZI010000001">
    <property type="protein sequence ID" value="MDA5397848.1"/>
    <property type="molecule type" value="Genomic_DNA"/>
</dbReference>
<dbReference type="RefSeq" id="WP_267989294.1">
    <property type="nucleotide sequence ID" value="NZ_JAPJZI010000001.1"/>
</dbReference>
<sequence length="68" mass="7438">MTGQNDGAEACHTKGRIGNIRKLDTAARHEAPFPQGCVNALIEPINRVPMSMIAHDSSSRKAERHTSR</sequence>